<gene>
    <name evidence="2" type="ORF">F8M41_009109</name>
</gene>
<accession>A0A8H4A251</accession>
<dbReference type="EMBL" id="WTPW01001976">
    <property type="protein sequence ID" value="KAF0404055.1"/>
    <property type="molecule type" value="Genomic_DNA"/>
</dbReference>
<keyword evidence="3" id="KW-1185">Reference proteome</keyword>
<evidence type="ECO:0000256" key="1">
    <source>
        <dbReference type="SAM" id="MobiDB-lite"/>
    </source>
</evidence>
<dbReference type="AlphaFoldDB" id="A0A8H4A251"/>
<feature type="compositionally biased region" description="Acidic residues" evidence="1">
    <location>
        <begin position="112"/>
        <end position="123"/>
    </location>
</feature>
<comment type="caution">
    <text evidence="2">The sequence shown here is derived from an EMBL/GenBank/DDBJ whole genome shotgun (WGS) entry which is preliminary data.</text>
</comment>
<dbReference type="OrthoDB" id="2445850at2759"/>
<proteinExistence type="predicted"/>
<dbReference type="Proteomes" id="UP000439903">
    <property type="component" value="Unassembled WGS sequence"/>
</dbReference>
<name>A0A8H4A251_GIGMA</name>
<sequence>MDAFLIETHKKSINNEIRRRNEEKKLLRELANQDDTSDYNSSTENSGDIKLTKNHLEDVKTVAKCHDQNDVISKVSVFDESDTTSEILESENQIVAGLVQKLASEFSSASLNEDEVDISETSEQDMVPGSVQSL</sequence>
<feature type="region of interest" description="Disordered" evidence="1">
    <location>
        <begin position="110"/>
        <end position="134"/>
    </location>
</feature>
<reference evidence="2 3" key="1">
    <citation type="journal article" date="2019" name="Environ. Microbiol.">
        <title>At the nexus of three kingdoms: the genome of the mycorrhizal fungus Gigaspora margarita provides insights into plant, endobacterial and fungal interactions.</title>
        <authorList>
            <person name="Venice F."/>
            <person name="Ghignone S."/>
            <person name="Salvioli di Fossalunga A."/>
            <person name="Amselem J."/>
            <person name="Novero M."/>
            <person name="Xianan X."/>
            <person name="Sedzielewska Toro K."/>
            <person name="Morin E."/>
            <person name="Lipzen A."/>
            <person name="Grigoriev I.V."/>
            <person name="Henrissat B."/>
            <person name="Martin F.M."/>
            <person name="Bonfante P."/>
        </authorList>
    </citation>
    <scope>NUCLEOTIDE SEQUENCE [LARGE SCALE GENOMIC DNA]</scope>
    <source>
        <strain evidence="2 3">BEG34</strain>
    </source>
</reference>
<evidence type="ECO:0000313" key="2">
    <source>
        <dbReference type="EMBL" id="KAF0404055.1"/>
    </source>
</evidence>
<organism evidence="2 3">
    <name type="scientific">Gigaspora margarita</name>
    <dbReference type="NCBI Taxonomy" id="4874"/>
    <lineage>
        <taxon>Eukaryota</taxon>
        <taxon>Fungi</taxon>
        <taxon>Fungi incertae sedis</taxon>
        <taxon>Mucoromycota</taxon>
        <taxon>Glomeromycotina</taxon>
        <taxon>Glomeromycetes</taxon>
        <taxon>Diversisporales</taxon>
        <taxon>Gigasporaceae</taxon>
        <taxon>Gigaspora</taxon>
    </lineage>
</organism>
<protein>
    <submittedName>
        <fullName evidence="2">Uncharacterized protein</fullName>
    </submittedName>
</protein>
<evidence type="ECO:0000313" key="3">
    <source>
        <dbReference type="Proteomes" id="UP000439903"/>
    </source>
</evidence>